<proteinExistence type="predicted"/>
<reference evidence="2" key="1">
    <citation type="journal article" date="2023" name="Front. Microbiol.">
        <title>Genomic characterization of carbapenem-resistant Klebsiella oxytoca complex in China: a multi-center study.</title>
        <authorList>
            <person name="Wan W."/>
            <person name="Yang X."/>
            <person name="Yu H."/>
            <person name="Wang M."/>
            <person name="Jia W."/>
            <person name="Huang B."/>
            <person name="Qu F."/>
            <person name="Shan B."/>
            <person name="Tang Y.W."/>
            <person name="Chen L."/>
            <person name="Du H."/>
        </authorList>
    </citation>
    <scope>NUCLEOTIDE SEQUENCE</scope>
    <source>
        <strain evidence="2">HD1688</strain>
    </source>
</reference>
<protein>
    <submittedName>
        <fullName evidence="2">Uncharacterized protein</fullName>
    </submittedName>
</protein>
<dbReference type="AlphaFoldDB" id="A0AB35Q0K6"/>
<feature type="compositionally biased region" description="Low complexity" evidence="1">
    <location>
        <begin position="95"/>
        <end position="107"/>
    </location>
</feature>
<evidence type="ECO:0000256" key="1">
    <source>
        <dbReference type="SAM" id="MobiDB-lite"/>
    </source>
</evidence>
<organism evidence="2 3">
    <name type="scientific">Klebsiella michiganensis</name>
    <dbReference type="NCBI Taxonomy" id="1134687"/>
    <lineage>
        <taxon>Bacteria</taxon>
        <taxon>Pseudomonadati</taxon>
        <taxon>Pseudomonadota</taxon>
        <taxon>Gammaproteobacteria</taxon>
        <taxon>Enterobacterales</taxon>
        <taxon>Enterobacteriaceae</taxon>
        <taxon>Klebsiella/Raoultella group</taxon>
        <taxon>Klebsiella</taxon>
    </lineage>
</organism>
<name>A0AB35Q0K6_9ENTR</name>
<dbReference type="Proteomes" id="UP001249822">
    <property type="component" value="Unassembled WGS sequence"/>
</dbReference>
<evidence type="ECO:0000313" key="2">
    <source>
        <dbReference type="EMBL" id="MDS7902049.1"/>
    </source>
</evidence>
<evidence type="ECO:0000313" key="3">
    <source>
        <dbReference type="Proteomes" id="UP001249822"/>
    </source>
</evidence>
<accession>A0AB35Q0K6</accession>
<gene>
    <name evidence="2" type="ORF">PTQ40_24060</name>
</gene>
<dbReference type="EMBL" id="JAQSKY010000023">
    <property type="protein sequence ID" value="MDS7902049.1"/>
    <property type="molecule type" value="Genomic_DNA"/>
</dbReference>
<feature type="region of interest" description="Disordered" evidence="1">
    <location>
        <begin position="92"/>
        <end position="113"/>
    </location>
</feature>
<sequence>MQVQETHCIESGLVFNIGAVSYRRRIMVPLLLALAPGGKSTTAKHELFFNGNSVAKAEAKGSVNLDGVPLSGMQTKGWEGFIEANQSATIEARMSSSSGGSTPSSTTIYIGAA</sequence>
<dbReference type="RefSeq" id="WP_139153597.1">
    <property type="nucleotide sequence ID" value="NZ_CABGVP010000009.1"/>
</dbReference>
<reference evidence="2" key="2">
    <citation type="submission" date="2023-01" db="EMBL/GenBank/DDBJ databases">
        <authorList>
            <person name="Du H."/>
            <person name="Wan W."/>
        </authorList>
    </citation>
    <scope>NUCLEOTIDE SEQUENCE</scope>
    <source>
        <strain evidence="2">HD1688</strain>
    </source>
</reference>
<comment type="caution">
    <text evidence="2">The sequence shown here is derived from an EMBL/GenBank/DDBJ whole genome shotgun (WGS) entry which is preliminary data.</text>
</comment>